<dbReference type="EMBL" id="CP001854">
    <property type="protein sequence ID" value="ADB49061.1"/>
    <property type="molecule type" value="Genomic_DNA"/>
</dbReference>
<evidence type="ECO:0000256" key="5">
    <source>
        <dbReference type="ARBA" id="ARBA00023163"/>
    </source>
</evidence>
<accession>D3F994</accession>
<dbReference type="eggNOG" id="COG1802">
    <property type="taxonomic scope" value="Bacteria"/>
</dbReference>
<dbReference type="InterPro" id="IPR033524">
    <property type="entry name" value="Glu/Leu/Phe/Val_DH_AS"/>
</dbReference>
<evidence type="ECO:0000256" key="3">
    <source>
        <dbReference type="ARBA" id="ARBA00023015"/>
    </source>
</evidence>
<dbReference type="Gene3D" id="3.40.50.10860">
    <property type="entry name" value="Leucine Dehydrogenase, chain A, domain 1"/>
    <property type="match status" value="1"/>
</dbReference>
<reference evidence="9 10" key="1">
    <citation type="journal article" date="2010" name="Stand. Genomic Sci.">
        <title>Complete genome sequence of Conexibacter woesei type strain (ID131577).</title>
        <authorList>
            <person name="Pukall R."/>
            <person name="Lapidus A."/>
            <person name="Glavina Del Rio T."/>
            <person name="Copeland A."/>
            <person name="Tice H."/>
            <person name="Cheng J.-F."/>
            <person name="Lucas S."/>
            <person name="Chen F."/>
            <person name="Nolan M."/>
            <person name="Bruce D."/>
            <person name="Goodwin L."/>
            <person name="Pitluck S."/>
            <person name="Mavromatis K."/>
            <person name="Ivanova N."/>
            <person name="Ovchinnikova G."/>
            <person name="Pati A."/>
            <person name="Chen A."/>
            <person name="Palaniappan K."/>
            <person name="Land M."/>
            <person name="Hauser L."/>
            <person name="Chang Y.-J."/>
            <person name="Jeffries C.D."/>
            <person name="Chain P."/>
            <person name="Meincke L."/>
            <person name="Sims D."/>
            <person name="Brettin T."/>
            <person name="Detter J.C."/>
            <person name="Rohde M."/>
            <person name="Goeker M."/>
            <person name="Bristow J."/>
            <person name="Eisen J.A."/>
            <person name="Markowitz V."/>
            <person name="Kyrpides N.C."/>
            <person name="Klenk H.-P."/>
            <person name="Hugenholtz P."/>
        </authorList>
    </citation>
    <scope>NUCLEOTIDE SEQUENCE [LARGE SCALE GENOMIC DNA]</scope>
    <source>
        <strain evidence="10">DSM 14684 / CIP 108061 / JCM 11494 / NBRC 100937 / ID131577</strain>
    </source>
</reference>
<keyword evidence="5" id="KW-0804">Transcription</keyword>
<dbReference type="Pfam" id="PF02812">
    <property type="entry name" value="ELFV_dehydrog_N"/>
    <property type="match status" value="1"/>
</dbReference>
<evidence type="ECO:0000256" key="4">
    <source>
        <dbReference type="ARBA" id="ARBA00023125"/>
    </source>
</evidence>
<keyword evidence="10" id="KW-1185">Reference proteome</keyword>
<dbReference type="SMART" id="SM00839">
    <property type="entry name" value="ELFV_dehydrog"/>
    <property type="match status" value="1"/>
</dbReference>
<dbReference type="SUPFAM" id="SSF53223">
    <property type="entry name" value="Aminoacid dehydrogenase-like, N-terminal domain"/>
    <property type="match status" value="1"/>
</dbReference>
<dbReference type="GO" id="GO:0003677">
    <property type="term" value="F:DNA binding"/>
    <property type="evidence" value="ECO:0007669"/>
    <property type="project" value="UniProtKB-KW"/>
</dbReference>
<dbReference type="InterPro" id="IPR036291">
    <property type="entry name" value="NAD(P)-bd_dom_sf"/>
</dbReference>
<dbReference type="Gene3D" id="1.20.120.530">
    <property type="entry name" value="GntR ligand-binding domain-like"/>
    <property type="match status" value="1"/>
</dbReference>
<evidence type="ECO:0000256" key="6">
    <source>
        <dbReference type="RuleBase" id="RU004417"/>
    </source>
</evidence>
<dbReference type="InterPro" id="IPR046346">
    <property type="entry name" value="Aminoacid_DH-like_N_sf"/>
</dbReference>
<dbReference type="Proteomes" id="UP000008229">
    <property type="component" value="Chromosome"/>
</dbReference>
<protein>
    <submittedName>
        <fullName evidence="9">Glu/Leu/Phe/Val dehydrogenase dimerization region</fullName>
    </submittedName>
</protein>
<reference evidence="10" key="2">
    <citation type="submission" date="2010-01" db="EMBL/GenBank/DDBJ databases">
        <title>The complete genome of Conexibacter woesei DSM 14684.</title>
        <authorList>
            <consortium name="US DOE Joint Genome Institute (JGI-PGF)"/>
            <person name="Lucas S."/>
            <person name="Copeland A."/>
            <person name="Lapidus A."/>
            <person name="Glavina del Rio T."/>
            <person name="Dalin E."/>
            <person name="Tice H."/>
            <person name="Bruce D."/>
            <person name="Goodwin L."/>
            <person name="Pitluck S."/>
            <person name="Kyrpides N."/>
            <person name="Mavromatis K."/>
            <person name="Ivanova N."/>
            <person name="Mikhailova N."/>
            <person name="Chertkov O."/>
            <person name="Brettin T."/>
            <person name="Detter J.C."/>
            <person name="Han C."/>
            <person name="Larimer F."/>
            <person name="Land M."/>
            <person name="Hauser L."/>
            <person name="Markowitz V."/>
            <person name="Cheng J.-F."/>
            <person name="Hugenholtz P."/>
            <person name="Woyke T."/>
            <person name="Wu D."/>
            <person name="Pukall R."/>
            <person name="Steenblock K."/>
            <person name="Schneider S."/>
            <person name="Klenk H.-P."/>
            <person name="Eisen J.A."/>
        </authorList>
    </citation>
    <scope>NUCLEOTIDE SEQUENCE [LARGE SCALE GENOMIC DNA]</scope>
    <source>
        <strain evidence="10">DSM 14684 / CIP 108061 / JCM 11494 / NBRC 100937 / ID131577</strain>
    </source>
</reference>
<dbReference type="Gene3D" id="3.40.50.720">
    <property type="entry name" value="NAD(P)-binding Rossmann-like Domain"/>
    <property type="match status" value="1"/>
</dbReference>
<proteinExistence type="inferred from homology"/>
<dbReference type="PROSITE" id="PS00074">
    <property type="entry name" value="GLFV_DEHYDROGENASE"/>
    <property type="match status" value="1"/>
</dbReference>
<dbReference type="AlphaFoldDB" id="D3F994"/>
<evidence type="ECO:0000313" key="9">
    <source>
        <dbReference type="EMBL" id="ADB49061.1"/>
    </source>
</evidence>
<keyword evidence="3" id="KW-0805">Transcription regulation</keyword>
<dbReference type="SMART" id="SM00895">
    <property type="entry name" value="FCD"/>
    <property type="match status" value="1"/>
</dbReference>
<dbReference type="InterPro" id="IPR011711">
    <property type="entry name" value="GntR_C"/>
</dbReference>
<dbReference type="Pfam" id="PF00208">
    <property type="entry name" value="ELFV_dehydrog"/>
    <property type="match status" value="1"/>
</dbReference>
<dbReference type="InterPro" id="IPR006097">
    <property type="entry name" value="Glu/Leu/Phe/Val/Trp_DH_dimer"/>
</dbReference>
<feature type="domain" description="Glutamate/phenylalanine/leucine/valine/L-tryptophan dehydrogenase C-terminal" evidence="7">
    <location>
        <begin position="318"/>
        <end position="545"/>
    </location>
</feature>
<gene>
    <name evidence="9" type="ordered locus">Cwoe_0626</name>
</gene>
<dbReference type="PRINTS" id="PR00082">
    <property type="entry name" value="GLFDHDRGNASE"/>
</dbReference>
<dbReference type="InterPro" id="IPR008920">
    <property type="entry name" value="TF_FadR/GntR_C"/>
</dbReference>
<organism evidence="9 10">
    <name type="scientific">Conexibacter woesei (strain DSM 14684 / CCUG 47730 / CIP 108061 / JCM 11494 / NBRC 100937 / ID131577)</name>
    <dbReference type="NCBI Taxonomy" id="469383"/>
    <lineage>
        <taxon>Bacteria</taxon>
        <taxon>Bacillati</taxon>
        <taxon>Actinomycetota</taxon>
        <taxon>Thermoleophilia</taxon>
        <taxon>Solirubrobacterales</taxon>
        <taxon>Conexibacteraceae</taxon>
        <taxon>Conexibacter</taxon>
    </lineage>
</organism>
<dbReference type="STRING" id="469383.Cwoe_0626"/>
<sequence>MTEAFEGREAGIGIRLAVEAEAVRRLATEARGLTALGPAIDRIDEAARLRDRVALAEAELEFHTNLVELAGDRFLTADYRAMGDRLQRIFSDDGRSLSTLDGLADMHRALVRAIASGEPDAAVREMRAHVLDEERLAGPADPWLDAVARGRLAGAAAGVEHAVLERLLAPDRCVEVHVSAQLADGTTAIVTGWRVQHDLAVGPAKGGTRLHPSTTLAEVKALAMTMTWKCALVGLPFGGGKGGIRIDPARMDERGRRRLIRDYVTLLAPVLGPERDIIAPDVNSGEREMAWAVDRLEALSGRSMPNAVTGKPVALGGLAGRRAATGHGVAAVLRRFASARWGREAGPLRVAIAGFGNVGQHLAEALDGDPGFRVVAVSDAAGARYDERGLAVDALRAAVARDGTVAGAPTGRPMERDAVLAAPCDVLVPAAVGGVIDADAADAVQASLIVEAANGPVTAAGERRLAARDVTVVPDLLANAGGVIASYFEWRRLHEGDRELARRRDALLAEACDRVIERAPDLADLRQASLQLAIDRAAAAHLARGAG</sequence>
<dbReference type="HOGENOM" id="CLU_025763_1_2_11"/>
<dbReference type="PANTHER" id="PTHR11606:SF13">
    <property type="entry name" value="GLUTAMATE DEHYDROGENASE 1, MITOCHONDRIAL"/>
    <property type="match status" value="1"/>
</dbReference>
<evidence type="ECO:0000259" key="8">
    <source>
        <dbReference type="SMART" id="SM00895"/>
    </source>
</evidence>
<comment type="similarity">
    <text evidence="1 6">Belongs to the Glu/Leu/Phe/Val dehydrogenases family.</text>
</comment>
<evidence type="ECO:0000256" key="2">
    <source>
        <dbReference type="ARBA" id="ARBA00023002"/>
    </source>
</evidence>
<keyword evidence="2 6" id="KW-0560">Oxidoreductase</keyword>
<dbReference type="InterPro" id="IPR006096">
    <property type="entry name" value="Glu/Leu/Phe/Val/Trp_DH_C"/>
</dbReference>
<dbReference type="InterPro" id="IPR006095">
    <property type="entry name" value="Glu/Leu/Phe/Val/Trp_DH"/>
</dbReference>
<feature type="domain" description="GntR C-terminal" evidence="8">
    <location>
        <begin position="10"/>
        <end position="132"/>
    </location>
</feature>
<keyword evidence="4" id="KW-0238">DNA-binding</keyword>
<dbReference type="eggNOG" id="COG0334">
    <property type="taxonomic scope" value="Bacteria"/>
</dbReference>
<dbReference type="Pfam" id="PF07729">
    <property type="entry name" value="FCD"/>
    <property type="match status" value="1"/>
</dbReference>
<evidence type="ECO:0000256" key="1">
    <source>
        <dbReference type="ARBA" id="ARBA00006382"/>
    </source>
</evidence>
<dbReference type="RefSeq" id="WP_012932114.1">
    <property type="nucleotide sequence ID" value="NC_013739.1"/>
</dbReference>
<dbReference type="PANTHER" id="PTHR11606">
    <property type="entry name" value="GLUTAMATE DEHYDROGENASE"/>
    <property type="match status" value="1"/>
</dbReference>
<evidence type="ECO:0000259" key="7">
    <source>
        <dbReference type="SMART" id="SM00839"/>
    </source>
</evidence>
<evidence type="ECO:0000313" key="10">
    <source>
        <dbReference type="Proteomes" id="UP000008229"/>
    </source>
</evidence>
<name>D3F994_CONWI</name>
<dbReference type="KEGG" id="cwo:Cwoe_0626"/>
<dbReference type="GO" id="GO:0004352">
    <property type="term" value="F:glutamate dehydrogenase (NAD+) activity"/>
    <property type="evidence" value="ECO:0007669"/>
    <property type="project" value="TreeGrafter"/>
</dbReference>
<dbReference type="OrthoDB" id="9803297at2"/>
<dbReference type="SUPFAM" id="SSF51735">
    <property type="entry name" value="NAD(P)-binding Rossmann-fold domains"/>
    <property type="match status" value="1"/>
</dbReference>
<dbReference type="SUPFAM" id="SSF48008">
    <property type="entry name" value="GntR ligand-binding domain-like"/>
    <property type="match status" value="1"/>
</dbReference>
<dbReference type="GO" id="GO:0006538">
    <property type="term" value="P:L-glutamate catabolic process"/>
    <property type="evidence" value="ECO:0007669"/>
    <property type="project" value="TreeGrafter"/>
</dbReference>